<dbReference type="AlphaFoldDB" id="A0A819MTL5"/>
<dbReference type="Proteomes" id="UP000663844">
    <property type="component" value="Unassembled WGS sequence"/>
</dbReference>
<dbReference type="CDD" id="cd00051">
    <property type="entry name" value="EFh"/>
    <property type="match status" value="1"/>
</dbReference>
<gene>
    <name evidence="4" type="ORF">OXD698_LOCUS28615</name>
</gene>
<dbReference type="InterPro" id="IPR002048">
    <property type="entry name" value="EF_hand_dom"/>
</dbReference>
<comment type="caution">
    <text evidence="4">The sequence shown here is derived from an EMBL/GenBank/DDBJ whole genome shotgun (WGS) entry which is preliminary data.</text>
</comment>
<dbReference type="SMART" id="SM00054">
    <property type="entry name" value="EFh"/>
    <property type="match status" value="2"/>
</dbReference>
<evidence type="ECO:0000313" key="4">
    <source>
        <dbReference type="EMBL" id="CAF3985085.1"/>
    </source>
</evidence>
<dbReference type="GO" id="GO:0005509">
    <property type="term" value="F:calcium ion binding"/>
    <property type="evidence" value="ECO:0007669"/>
    <property type="project" value="InterPro"/>
</dbReference>
<dbReference type="Pfam" id="PF13499">
    <property type="entry name" value="EF-hand_7"/>
    <property type="match status" value="1"/>
</dbReference>
<protein>
    <recommendedName>
        <fullName evidence="3">EF-hand domain-containing protein</fullName>
    </recommendedName>
</protein>
<dbReference type="SUPFAM" id="SSF47473">
    <property type="entry name" value="EF-hand"/>
    <property type="match status" value="1"/>
</dbReference>
<evidence type="ECO:0000259" key="3">
    <source>
        <dbReference type="PROSITE" id="PS50222"/>
    </source>
</evidence>
<evidence type="ECO:0000256" key="1">
    <source>
        <dbReference type="ARBA" id="ARBA00022837"/>
    </source>
</evidence>
<feature type="compositionally biased region" description="Pro residues" evidence="2">
    <location>
        <begin position="167"/>
        <end position="177"/>
    </location>
</feature>
<evidence type="ECO:0000256" key="2">
    <source>
        <dbReference type="SAM" id="MobiDB-lite"/>
    </source>
</evidence>
<feature type="compositionally biased region" description="Low complexity" evidence="2">
    <location>
        <begin position="157"/>
        <end position="166"/>
    </location>
</feature>
<sequence>MENLATITQADINNGALIRMLNKAGIPDIQEYIKHFHQETEELIIEEFEHPNADKLDNDEQIVPPADIQSWITGFRPNVDDPIKPVLFEQEQQPKPQPPLPKDIQGWITGLGPRLDDHNKPPSSEQEQQPKPQPPLPKDVQGWITGFGPRLDDHNMPPSSEQEQQPKPQPQPQPPLPKDIQGWITRLQPRPDDPIQPPLPQQQQSQEIPPPKDLQSWLHRMGPSNVHSSTETTIDTTEITTINNDINPANGDLGTWLNQWSKSLTEQPPPTSLDNWLKGLIPNNMHEPLSKANSSKGRLNSYLNAAEQVFSKHGYDVSNEVKSPANVKVKSGMFGNVKQMYFLWKTLDKNNDRKITVEDIQIMLGEMGLGFISKYAAKTLFEMVDTNHDGELQFRDFVALMGIIKQLVGAVGSAK</sequence>
<dbReference type="Gene3D" id="1.10.238.10">
    <property type="entry name" value="EF-hand"/>
    <property type="match status" value="1"/>
</dbReference>
<dbReference type="InterPro" id="IPR011992">
    <property type="entry name" value="EF-hand-dom_pair"/>
</dbReference>
<dbReference type="PROSITE" id="PS00018">
    <property type="entry name" value="EF_HAND_1"/>
    <property type="match status" value="2"/>
</dbReference>
<dbReference type="InterPro" id="IPR018247">
    <property type="entry name" value="EF_Hand_1_Ca_BS"/>
</dbReference>
<name>A0A819MTL5_9BILA</name>
<organism evidence="4 5">
    <name type="scientific">Adineta steineri</name>
    <dbReference type="NCBI Taxonomy" id="433720"/>
    <lineage>
        <taxon>Eukaryota</taxon>
        <taxon>Metazoa</taxon>
        <taxon>Spiralia</taxon>
        <taxon>Gnathifera</taxon>
        <taxon>Rotifera</taxon>
        <taxon>Eurotatoria</taxon>
        <taxon>Bdelloidea</taxon>
        <taxon>Adinetida</taxon>
        <taxon>Adinetidae</taxon>
        <taxon>Adineta</taxon>
    </lineage>
</organism>
<dbReference type="EMBL" id="CAJOAZ010003106">
    <property type="protein sequence ID" value="CAF3985085.1"/>
    <property type="molecule type" value="Genomic_DNA"/>
</dbReference>
<feature type="region of interest" description="Disordered" evidence="2">
    <location>
        <begin position="90"/>
        <end position="216"/>
    </location>
</feature>
<proteinExistence type="predicted"/>
<reference evidence="4" key="1">
    <citation type="submission" date="2021-02" db="EMBL/GenBank/DDBJ databases">
        <authorList>
            <person name="Nowell W R."/>
        </authorList>
    </citation>
    <scope>NUCLEOTIDE SEQUENCE</scope>
</reference>
<accession>A0A819MTL5</accession>
<dbReference type="PROSITE" id="PS50222">
    <property type="entry name" value="EF_HAND_2"/>
    <property type="match status" value="2"/>
</dbReference>
<keyword evidence="1" id="KW-0106">Calcium</keyword>
<feature type="domain" description="EF-hand" evidence="3">
    <location>
        <begin position="335"/>
        <end position="370"/>
    </location>
</feature>
<evidence type="ECO:0000313" key="5">
    <source>
        <dbReference type="Proteomes" id="UP000663844"/>
    </source>
</evidence>
<feature type="compositionally biased region" description="Low complexity" evidence="2">
    <location>
        <begin position="121"/>
        <end position="130"/>
    </location>
</feature>
<feature type="domain" description="EF-hand" evidence="3">
    <location>
        <begin position="377"/>
        <end position="407"/>
    </location>
</feature>